<evidence type="ECO:0000313" key="4">
    <source>
        <dbReference type="EMBL" id="MDT2370783.1"/>
    </source>
</evidence>
<organism evidence="3 7">
    <name type="scientific">Enterococcus faecium</name>
    <name type="common">Streptococcus faecium</name>
    <dbReference type="NCBI Taxonomy" id="1352"/>
    <lineage>
        <taxon>Bacteria</taxon>
        <taxon>Bacillati</taxon>
        <taxon>Bacillota</taxon>
        <taxon>Bacilli</taxon>
        <taxon>Lactobacillales</taxon>
        <taxon>Enterococcaceae</taxon>
        <taxon>Enterococcus</taxon>
    </lineage>
</organism>
<accession>A0A1L2HQC6</accession>
<protein>
    <submittedName>
        <fullName evidence="3">ISL3 family transposase</fullName>
    </submittedName>
</protein>
<dbReference type="EMBL" id="WEFP01000003">
    <property type="protein sequence ID" value="KAB7572773.1"/>
    <property type="molecule type" value="Genomic_DNA"/>
</dbReference>
<reference evidence="5 6" key="1">
    <citation type="submission" date="2018-05" db="EMBL/GenBank/DDBJ databases">
        <title>Vancomycin-resistant Enterococcus faecium strain from Chelyabinsk, Russia.</title>
        <authorList>
            <person name="Gostev V."/>
            <person name="Goncharov A."/>
            <person name="Kolodzhieva V."/>
            <person name="Suvorov A."/>
            <person name="Sidorenko S."/>
            <person name="Zueva L."/>
        </authorList>
    </citation>
    <scope>NUCLEOTIDE SEQUENCE [LARGE SCALE GENOMIC DNA]</scope>
    <source>
        <strain evidence="5 6">20</strain>
    </source>
</reference>
<dbReference type="Proteomes" id="UP001260956">
    <property type="component" value="Unassembled WGS sequence"/>
</dbReference>
<dbReference type="InterPro" id="IPR029261">
    <property type="entry name" value="Transposase_Znf"/>
</dbReference>
<comment type="caution">
    <text evidence="3">The sequence shown here is derived from an EMBL/GenBank/DDBJ whole genome shotgun (WGS) entry which is preliminary data.</text>
</comment>
<proteinExistence type="predicted"/>
<dbReference type="NCBIfam" id="NF033550">
    <property type="entry name" value="transpos_ISL3"/>
    <property type="match status" value="1"/>
</dbReference>
<dbReference type="RefSeq" id="WP_002285820.1">
    <property type="nucleotide sequence ID" value="NZ_BTSJ01000076.1"/>
</dbReference>
<sequence length="401" mass="47576">MSMNHFIKQLFTIKDSNIQIQSFEETFYKSRKSIVIEGTLIRTYRRCPCCKDSTKQIVKNGKKISMILLNRSGNKRTYLRLKKQRYLCRACKKYFTARTYLVTPFCFISKQIHYKILEELTERQSIKAIGKHCDVSVTTVQRTLSALSSDIRQNLEYLPRCLLFDEFRSLSTWHGKFSFSCMDGETGKLFEILPSRRKKDLVAFFMRFSLKARLGVHYIVTDMNAPYFSLVKECFPNAQVIVDRFHIVQHLNRFFDAVRKRVMKTLDQKDPIQAKQYRQLKSLFKLLLKSEDRLDYNTLTKRRNFNWRLLTETEVVDRLLKISPELKTAYRYYQDLLTAYQEKDPDTFFQLLRAMPGEVPLELHHIKKAFFKYEKGIRLALLKKYSNARLENLHTGSVAKF</sequence>
<feature type="domain" description="Transposase IS204/IS1001/IS1096/IS1165 zinc-finger" evidence="2">
    <location>
        <begin position="45"/>
        <end position="91"/>
    </location>
</feature>
<dbReference type="Pfam" id="PF14690">
    <property type="entry name" value="Zn_ribbon_ISL3"/>
    <property type="match status" value="1"/>
</dbReference>
<dbReference type="EMBL" id="JARPTX010000048">
    <property type="protein sequence ID" value="MDT2370783.1"/>
    <property type="molecule type" value="Genomic_DNA"/>
</dbReference>
<evidence type="ECO:0000313" key="5">
    <source>
        <dbReference type="EMBL" id="PZM51181.1"/>
    </source>
</evidence>
<dbReference type="PANTHER" id="PTHR33498:SF1">
    <property type="entry name" value="TRANSPOSASE FOR INSERTION SEQUENCE ELEMENT IS1557"/>
    <property type="match status" value="1"/>
</dbReference>
<dbReference type="Proteomes" id="UP000469871">
    <property type="component" value="Unassembled WGS sequence"/>
</dbReference>
<evidence type="ECO:0000259" key="1">
    <source>
        <dbReference type="Pfam" id="PF01610"/>
    </source>
</evidence>
<reference evidence="3 7" key="2">
    <citation type="submission" date="2019-10" db="EMBL/GenBank/DDBJ databases">
        <title>Evolutionary dynamics of vancomycin-resistant Enterococcus faecium during gastrointestinal tract colonization and bloodstream infection in immunocompromised pediatric patients.</title>
        <authorList>
            <person name="Chilambi G.S."/>
            <person name="Nordstrom H.R."/>
            <person name="Evans D.R."/>
            <person name="Ferrolino J."/>
            <person name="Hayden R.T."/>
            <person name="Maron G.M."/>
            <person name="Vo A.N."/>
            <person name="Gilmore M.S."/>
            <person name="Wolf J."/>
            <person name="Rosch J.W."/>
            <person name="Van Tyne D."/>
        </authorList>
    </citation>
    <scope>NUCLEOTIDE SEQUENCE [LARGE SCALE GENOMIC DNA]</scope>
    <source>
        <strain evidence="3 7">VRECG27</strain>
    </source>
</reference>
<dbReference type="PANTHER" id="PTHR33498">
    <property type="entry name" value="TRANSPOSASE FOR INSERTION SEQUENCE ELEMENT IS1557"/>
    <property type="match status" value="1"/>
</dbReference>
<reference evidence="4" key="3">
    <citation type="submission" date="2023-03" db="EMBL/GenBank/DDBJ databases">
        <authorList>
            <person name="Shen W."/>
            <person name="Cai J."/>
        </authorList>
    </citation>
    <scope>NUCLEOTIDE SEQUENCE</scope>
    <source>
        <strain evidence="4">B1010-2</strain>
    </source>
</reference>
<feature type="domain" description="Transposase IS204/IS1001/IS1096/IS1165 DDE" evidence="1">
    <location>
        <begin position="165"/>
        <end position="395"/>
    </location>
</feature>
<evidence type="ECO:0000313" key="3">
    <source>
        <dbReference type="EMBL" id="KAB7572773.1"/>
    </source>
</evidence>
<gene>
    <name evidence="5" type="ORF">DKP91_17105</name>
    <name evidence="3" type="ORF">GBM73_15525</name>
    <name evidence="4" type="ORF">P6Z85_11630</name>
</gene>
<dbReference type="Pfam" id="PF01610">
    <property type="entry name" value="DDE_Tnp_ISL3"/>
    <property type="match status" value="1"/>
</dbReference>
<evidence type="ECO:0000313" key="6">
    <source>
        <dbReference type="Proteomes" id="UP000249070"/>
    </source>
</evidence>
<name>A0A1L2HQC6_ENTFC</name>
<dbReference type="AlphaFoldDB" id="A0A1L2HQC6"/>
<dbReference type="InterPro" id="IPR047951">
    <property type="entry name" value="Transpos_ISL3"/>
</dbReference>
<dbReference type="EMBL" id="QHGU01000286">
    <property type="protein sequence ID" value="PZM51181.1"/>
    <property type="molecule type" value="Genomic_DNA"/>
</dbReference>
<evidence type="ECO:0000313" key="7">
    <source>
        <dbReference type="Proteomes" id="UP000469871"/>
    </source>
</evidence>
<dbReference type="Proteomes" id="UP000249070">
    <property type="component" value="Unassembled WGS sequence"/>
</dbReference>
<evidence type="ECO:0000259" key="2">
    <source>
        <dbReference type="Pfam" id="PF14690"/>
    </source>
</evidence>
<dbReference type="InterPro" id="IPR002560">
    <property type="entry name" value="Transposase_DDE"/>
</dbReference>